<accession>A0ABD1ZYF6</accession>
<dbReference type="Proteomes" id="UP001607302">
    <property type="component" value="Unassembled WGS sequence"/>
</dbReference>
<protein>
    <submittedName>
        <fullName evidence="1">Uncharacterized protein</fullName>
    </submittedName>
</protein>
<proteinExistence type="predicted"/>
<dbReference type="AlphaFoldDB" id="A0ABD1ZYF6"/>
<comment type="caution">
    <text evidence="1">The sequence shown here is derived from an EMBL/GenBank/DDBJ whole genome shotgun (WGS) entry which is preliminary data.</text>
</comment>
<evidence type="ECO:0000313" key="1">
    <source>
        <dbReference type="EMBL" id="KAL2713404.1"/>
    </source>
</evidence>
<evidence type="ECO:0000313" key="2">
    <source>
        <dbReference type="Proteomes" id="UP001607302"/>
    </source>
</evidence>
<gene>
    <name evidence="1" type="ORF">V1478_017102</name>
</gene>
<keyword evidence="2" id="KW-1185">Reference proteome</keyword>
<organism evidence="1 2">
    <name type="scientific">Vespula squamosa</name>
    <name type="common">Southern yellow jacket</name>
    <name type="synonym">Wasp</name>
    <dbReference type="NCBI Taxonomy" id="30214"/>
    <lineage>
        <taxon>Eukaryota</taxon>
        <taxon>Metazoa</taxon>
        <taxon>Ecdysozoa</taxon>
        <taxon>Arthropoda</taxon>
        <taxon>Hexapoda</taxon>
        <taxon>Insecta</taxon>
        <taxon>Pterygota</taxon>
        <taxon>Neoptera</taxon>
        <taxon>Endopterygota</taxon>
        <taxon>Hymenoptera</taxon>
        <taxon>Apocrita</taxon>
        <taxon>Aculeata</taxon>
        <taxon>Vespoidea</taxon>
        <taxon>Vespidae</taxon>
        <taxon>Vespinae</taxon>
        <taxon>Vespula</taxon>
    </lineage>
</organism>
<dbReference type="EMBL" id="JAUDFV010000158">
    <property type="protein sequence ID" value="KAL2713404.1"/>
    <property type="molecule type" value="Genomic_DNA"/>
</dbReference>
<reference evidence="1 2" key="1">
    <citation type="journal article" date="2024" name="Ann. Entomol. Soc. Am.">
        <title>Genomic analyses of the southern and eastern yellowjacket wasps (Hymenoptera: Vespidae) reveal evolutionary signatures of social life.</title>
        <authorList>
            <person name="Catto M.A."/>
            <person name="Caine P.B."/>
            <person name="Orr S.E."/>
            <person name="Hunt B.G."/>
            <person name="Goodisman M.A.D."/>
        </authorList>
    </citation>
    <scope>NUCLEOTIDE SEQUENCE [LARGE SCALE GENOMIC DNA]</scope>
    <source>
        <strain evidence="1">233</strain>
        <tissue evidence="1">Head and thorax</tissue>
    </source>
</reference>
<name>A0ABD1ZYF6_VESSQ</name>
<sequence>RSHAESGHWQKRCTPIFENKNYWFHENSVDQLEIVTESHDPRGGRTRNRTIQRKLLVTRKSLSANQNSYAGHMICEEVAPEIAPITG</sequence>
<feature type="non-terminal residue" evidence="1">
    <location>
        <position position="1"/>
    </location>
</feature>